<proteinExistence type="inferred from homology"/>
<evidence type="ECO:0000256" key="6">
    <source>
        <dbReference type="ARBA" id="ARBA00023163"/>
    </source>
</evidence>
<dbReference type="OrthoDB" id="5318at2759"/>
<evidence type="ECO:0000256" key="10">
    <source>
        <dbReference type="SAM" id="MobiDB-lite"/>
    </source>
</evidence>
<feature type="compositionally biased region" description="Polar residues" evidence="10">
    <location>
        <begin position="41"/>
        <end position="55"/>
    </location>
</feature>
<evidence type="ECO:0000256" key="4">
    <source>
        <dbReference type="ARBA" id="ARBA00023015"/>
    </source>
</evidence>
<evidence type="ECO:0000256" key="7">
    <source>
        <dbReference type="ARBA" id="ARBA00023242"/>
    </source>
</evidence>
<dbReference type="PANTHER" id="PTHR12081:SF7">
    <property type="entry name" value="TRANSCRIPTION FACTOR EFL-3"/>
    <property type="match status" value="1"/>
</dbReference>
<keyword evidence="3" id="KW-0678">Repressor</keyword>
<comment type="caution">
    <text evidence="12">The sequence shown here is derived from an EMBL/GenBank/DDBJ whole genome shotgun (WGS) entry which is preliminary data.</text>
</comment>
<comment type="subcellular location">
    <subcellularLocation>
        <location evidence="1 9">Nucleus</location>
    </subcellularLocation>
</comment>
<dbReference type="PANTHER" id="PTHR12081">
    <property type="entry name" value="TRANSCRIPTION FACTOR E2F"/>
    <property type="match status" value="1"/>
</dbReference>
<keyword evidence="7 9" id="KW-0539">Nucleus</keyword>
<evidence type="ECO:0000256" key="3">
    <source>
        <dbReference type="ARBA" id="ARBA00022491"/>
    </source>
</evidence>
<feature type="compositionally biased region" description="Polar residues" evidence="10">
    <location>
        <begin position="1"/>
        <end position="12"/>
    </location>
</feature>
<dbReference type="Gene3D" id="1.10.10.10">
    <property type="entry name" value="Winged helix-like DNA-binding domain superfamily/Winged helix DNA-binding domain"/>
    <property type="match status" value="1"/>
</dbReference>
<evidence type="ECO:0000256" key="8">
    <source>
        <dbReference type="ARBA" id="ARBA00023306"/>
    </source>
</evidence>
<dbReference type="Proteomes" id="UP000593567">
    <property type="component" value="Unassembled WGS sequence"/>
</dbReference>
<dbReference type="GO" id="GO:0000981">
    <property type="term" value="F:DNA-binding transcription factor activity, RNA polymerase II-specific"/>
    <property type="evidence" value="ECO:0007669"/>
    <property type="project" value="TreeGrafter"/>
</dbReference>
<keyword evidence="13" id="KW-1185">Reference proteome</keyword>
<dbReference type="SMART" id="SM01372">
    <property type="entry name" value="E2F_TDP"/>
    <property type="match status" value="1"/>
</dbReference>
<feature type="region of interest" description="Disordered" evidence="10">
    <location>
        <begin position="1"/>
        <end position="70"/>
    </location>
</feature>
<evidence type="ECO:0000256" key="1">
    <source>
        <dbReference type="ARBA" id="ARBA00004123"/>
    </source>
</evidence>
<organism evidence="12 13">
    <name type="scientific">Bugula neritina</name>
    <name type="common">Brown bryozoan</name>
    <name type="synonym">Sertularia neritina</name>
    <dbReference type="NCBI Taxonomy" id="10212"/>
    <lineage>
        <taxon>Eukaryota</taxon>
        <taxon>Metazoa</taxon>
        <taxon>Spiralia</taxon>
        <taxon>Lophotrochozoa</taxon>
        <taxon>Bryozoa</taxon>
        <taxon>Gymnolaemata</taxon>
        <taxon>Cheilostomatida</taxon>
        <taxon>Flustrina</taxon>
        <taxon>Buguloidea</taxon>
        <taxon>Bugulidae</taxon>
        <taxon>Bugula</taxon>
    </lineage>
</organism>
<dbReference type="GO" id="GO:0000978">
    <property type="term" value="F:RNA polymerase II cis-regulatory region sequence-specific DNA binding"/>
    <property type="evidence" value="ECO:0007669"/>
    <property type="project" value="InterPro"/>
</dbReference>
<keyword evidence="6 9" id="KW-0804">Transcription</keyword>
<dbReference type="SUPFAM" id="SSF46785">
    <property type="entry name" value="Winged helix' DNA-binding domain"/>
    <property type="match status" value="1"/>
</dbReference>
<keyword evidence="5 9" id="KW-0238">DNA-binding</keyword>
<dbReference type="InterPro" id="IPR003316">
    <property type="entry name" value="E2F_WHTH_DNA-bd_dom"/>
</dbReference>
<dbReference type="InterPro" id="IPR036388">
    <property type="entry name" value="WH-like_DNA-bd_sf"/>
</dbReference>
<dbReference type="GO" id="GO:0090575">
    <property type="term" value="C:RNA polymerase II transcription regulator complex"/>
    <property type="evidence" value="ECO:0007669"/>
    <property type="project" value="TreeGrafter"/>
</dbReference>
<evidence type="ECO:0000256" key="9">
    <source>
        <dbReference type="RuleBase" id="RU003796"/>
    </source>
</evidence>
<dbReference type="InterPro" id="IPR015633">
    <property type="entry name" value="E2F"/>
</dbReference>
<dbReference type="InterPro" id="IPR036390">
    <property type="entry name" value="WH_DNA-bd_sf"/>
</dbReference>
<dbReference type="Pfam" id="PF02319">
    <property type="entry name" value="WHD_E2F_TDP"/>
    <property type="match status" value="1"/>
</dbReference>
<name>A0A7J7IWQ5_BUGNE</name>
<sequence>MKTRSNKSQTKTAVVKNTKLGALTQDPSSHEALPSIEVELSGSSSTSARSPLLESSRNDLTPEKIETETGDTLANHIESTEATPTTNLKILCDAVDHDESISETSGGATLKTDPVTPTSNLKMLINAASPEIRSLELSKSRLFTDDEEEFEEDLDTSTRKVSKSSAATRKQKSLGILCRRFMAQFDESPPQTSRIEVCLDELAAHLGTERRRIYDIVNVLESVEMMSRRAKNRYLWHGKTNLSATLVKLKHFAESEKVAKQLELVRELELARLYGRKSNNGFLQSVRRP</sequence>
<dbReference type="AlphaFoldDB" id="A0A7J7IWQ5"/>
<gene>
    <name evidence="12" type="ORF">EB796_023827</name>
</gene>
<feature type="domain" description="E2F/DP family winged-helix DNA-binding" evidence="11">
    <location>
        <begin position="169"/>
        <end position="238"/>
    </location>
</feature>
<evidence type="ECO:0000313" key="12">
    <source>
        <dbReference type="EMBL" id="KAF6017844.1"/>
    </source>
</evidence>
<keyword evidence="4 9" id="KW-0805">Transcription regulation</keyword>
<dbReference type="FunFam" id="1.10.10.10:FF:000073">
    <property type="entry name" value="E2F transcription factor 8"/>
    <property type="match status" value="1"/>
</dbReference>
<accession>A0A7J7IWQ5</accession>
<dbReference type="EMBL" id="VXIV02003354">
    <property type="protein sequence ID" value="KAF6017844.1"/>
    <property type="molecule type" value="Genomic_DNA"/>
</dbReference>
<evidence type="ECO:0000259" key="11">
    <source>
        <dbReference type="SMART" id="SM01372"/>
    </source>
</evidence>
<evidence type="ECO:0000313" key="13">
    <source>
        <dbReference type="Proteomes" id="UP000593567"/>
    </source>
</evidence>
<evidence type="ECO:0000256" key="5">
    <source>
        <dbReference type="ARBA" id="ARBA00023125"/>
    </source>
</evidence>
<protein>
    <submittedName>
        <fullName evidence="12">E2F8</fullName>
    </submittedName>
</protein>
<keyword evidence="8" id="KW-0131">Cell cycle</keyword>
<comment type="similarity">
    <text evidence="2 9">Belongs to the E2F/DP family.</text>
</comment>
<evidence type="ECO:0000256" key="2">
    <source>
        <dbReference type="ARBA" id="ARBA00010940"/>
    </source>
</evidence>
<reference evidence="12" key="1">
    <citation type="submission" date="2020-06" db="EMBL/GenBank/DDBJ databases">
        <title>Draft genome of Bugula neritina, a colonial animal packing powerful symbionts and potential medicines.</title>
        <authorList>
            <person name="Rayko M."/>
        </authorList>
    </citation>
    <scope>NUCLEOTIDE SEQUENCE [LARGE SCALE GENOMIC DNA]</scope>
    <source>
        <strain evidence="12">Kwan_BN1</strain>
    </source>
</reference>
<feature type="compositionally biased region" description="Basic and acidic residues" evidence="10">
    <location>
        <begin position="56"/>
        <end position="67"/>
    </location>
</feature>